<feature type="domain" description="DUF7041" evidence="2">
    <location>
        <begin position="23"/>
        <end position="105"/>
    </location>
</feature>
<reference evidence="3" key="1">
    <citation type="submission" date="2015-07" db="EMBL/GenBank/DDBJ databases">
        <title>MeaNS - Measles Nucleotide Surveillance Program.</title>
        <authorList>
            <person name="Tran T."/>
            <person name="Druce J."/>
        </authorList>
    </citation>
    <scope>NUCLEOTIDE SEQUENCE</scope>
    <source>
        <strain evidence="3">UCB-OBI-ISO-001</strain>
        <tissue evidence="3">Gonad</tissue>
    </source>
</reference>
<evidence type="ECO:0000313" key="3">
    <source>
        <dbReference type="EMBL" id="KOF87460.1"/>
    </source>
</evidence>
<organism evidence="3">
    <name type="scientific">Octopus bimaculoides</name>
    <name type="common">California two-spotted octopus</name>
    <dbReference type="NCBI Taxonomy" id="37653"/>
    <lineage>
        <taxon>Eukaryota</taxon>
        <taxon>Metazoa</taxon>
        <taxon>Spiralia</taxon>
        <taxon>Lophotrochozoa</taxon>
        <taxon>Mollusca</taxon>
        <taxon>Cephalopoda</taxon>
        <taxon>Coleoidea</taxon>
        <taxon>Octopodiformes</taxon>
        <taxon>Octopoda</taxon>
        <taxon>Incirrata</taxon>
        <taxon>Octopodidae</taxon>
        <taxon>Octopus</taxon>
    </lineage>
</organism>
<dbReference type="OrthoDB" id="6112687at2759"/>
<dbReference type="EMBL" id="KQ418408">
    <property type="protein sequence ID" value="KOF87460.1"/>
    <property type="molecule type" value="Genomic_DNA"/>
</dbReference>
<name>A0A0L8HF87_OCTBM</name>
<dbReference type="AlphaFoldDB" id="A0A0L8HF87"/>
<gene>
    <name evidence="3" type="ORF">OCBIM_22016819mg</name>
</gene>
<dbReference type="PANTHER" id="PTHR33327">
    <property type="entry name" value="ENDONUCLEASE"/>
    <property type="match status" value="1"/>
</dbReference>
<dbReference type="InterPro" id="IPR055469">
    <property type="entry name" value="DUF7041"/>
</dbReference>
<proteinExistence type="predicted"/>
<dbReference type="STRING" id="37653.A0A0L8HF87"/>
<dbReference type="Pfam" id="PF23055">
    <property type="entry name" value="DUF7041"/>
    <property type="match status" value="1"/>
</dbReference>
<dbReference type="PANTHER" id="PTHR33327:SF3">
    <property type="entry name" value="RNA-DIRECTED DNA POLYMERASE"/>
    <property type="match status" value="1"/>
</dbReference>
<feature type="compositionally biased region" description="Low complexity" evidence="1">
    <location>
        <begin position="184"/>
        <end position="194"/>
    </location>
</feature>
<accession>A0A0L8HF87</accession>
<sequence>MQNYTNNPPVVDTTLQAAISIKVPPFWTHDPPLWLCHIVAQFASSHITSDAACLTHIIGSLSPEILNEVRNLIMALLGTVSYNTFKTTLLTRTEESQQKRLHQLLLTEELGDKKPSQLLRQMKQLVGDDNLPNRVLKQLFVQHLPSNTQEVLAATEDNKSVEELAELADRIARCPEQLFVPVSSCNSSSTNQSSPAFHQRNRSGRTTSFNNRAGIRSTVKEGVGHTPAELVYSTELALPGQMIDPILPQELPDLTNYIHRLWTSMSQFSPAAPRQQNTTTHVLKDINSWTHVFIRNDGISAQLWPPYSGPYKVLDRQPKYFVLEMAGKRNTVSVDRLKKAFIEQELPPTPATLSTDSTTVTLQISKKPSAIKQQQTISG</sequence>
<evidence type="ECO:0000256" key="1">
    <source>
        <dbReference type="SAM" id="MobiDB-lite"/>
    </source>
</evidence>
<evidence type="ECO:0000259" key="2">
    <source>
        <dbReference type="Pfam" id="PF23055"/>
    </source>
</evidence>
<feature type="region of interest" description="Disordered" evidence="1">
    <location>
        <begin position="184"/>
        <end position="210"/>
    </location>
</feature>
<protein>
    <recommendedName>
        <fullName evidence="2">DUF7041 domain-containing protein</fullName>
    </recommendedName>
</protein>